<organism evidence="1 2">
    <name type="scientific">Fulvivirga marina</name>
    <dbReference type="NCBI Taxonomy" id="2494733"/>
    <lineage>
        <taxon>Bacteria</taxon>
        <taxon>Pseudomonadati</taxon>
        <taxon>Bacteroidota</taxon>
        <taxon>Cytophagia</taxon>
        <taxon>Cytophagales</taxon>
        <taxon>Fulvivirgaceae</taxon>
        <taxon>Fulvivirga</taxon>
    </lineage>
</organism>
<comment type="caution">
    <text evidence="1">The sequence shown here is derived from an EMBL/GenBank/DDBJ whole genome shotgun (WGS) entry which is preliminary data.</text>
</comment>
<keyword evidence="2" id="KW-1185">Reference proteome</keyword>
<evidence type="ECO:0000313" key="2">
    <source>
        <dbReference type="Proteomes" id="UP000614216"/>
    </source>
</evidence>
<reference evidence="1" key="1">
    <citation type="submission" date="2021-01" db="EMBL/GenBank/DDBJ databases">
        <title>Fulvivirga kasyanovii gen. nov., sp nov., a novel member of the phylum Bacteroidetes isolated from seawater in a mussel farm.</title>
        <authorList>
            <person name="Zhao L.-H."/>
            <person name="Wang Z.-J."/>
        </authorList>
    </citation>
    <scope>NUCLEOTIDE SEQUENCE</scope>
    <source>
        <strain evidence="1">29W222</strain>
    </source>
</reference>
<accession>A0A937G065</accession>
<protein>
    <submittedName>
        <fullName evidence="1">Pinensin family lanthipeptide</fullName>
    </submittedName>
</protein>
<evidence type="ECO:0000313" key="1">
    <source>
        <dbReference type="EMBL" id="MBL6447711.1"/>
    </source>
</evidence>
<name>A0A937G065_9BACT</name>
<dbReference type="Proteomes" id="UP000614216">
    <property type="component" value="Unassembled WGS sequence"/>
</dbReference>
<proteinExistence type="predicted"/>
<dbReference type="EMBL" id="JAEUGD010000053">
    <property type="protein sequence ID" value="MBL6447711.1"/>
    <property type="molecule type" value="Genomic_DNA"/>
</dbReference>
<dbReference type="AlphaFoldDB" id="A0A937G065"/>
<gene>
    <name evidence="1" type="ORF">JMN32_15440</name>
</gene>
<dbReference type="RefSeq" id="WP_202857250.1">
    <property type="nucleotide sequence ID" value="NZ_JAEUGD010000053.1"/>
</dbReference>
<sequence>MKKKLKLKDLRVKSFITLDKIRGGANICTGCDSTCGIQPATGTVCE</sequence>
<dbReference type="NCBIfam" id="NF038180">
    <property type="entry name" value="leader_pinensin"/>
    <property type="match status" value="1"/>
</dbReference>
<dbReference type="InterPro" id="IPR059231">
    <property type="entry name" value="Leader_pinensin"/>
</dbReference>